<dbReference type="PaxDb" id="3880-AES91133"/>
<reference evidence="2 4" key="2">
    <citation type="journal article" date="2014" name="BMC Genomics">
        <title>An improved genome release (version Mt4.0) for the model legume Medicago truncatula.</title>
        <authorList>
            <person name="Tang H."/>
            <person name="Krishnakumar V."/>
            <person name="Bidwell S."/>
            <person name="Rosen B."/>
            <person name="Chan A."/>
            <person name="Zhou S."/>
            <person name="Gentzbittel L."/>
            <person name="Childs K.L."/>
            <person name="Yandell M."/>
            <person name="Gundlach H."/>
            <person name="Mayer K.F."/>
            <person name="Schwartz D.C."/>
            <person name="Town C.D."/>
        </authorList>
    </citation>
    <scope>GENOME REANNOTATION</scope>
    <source>
        <strain evidence="3 4">cv. Jemalong A17</strain>
    </source>
</reference>
<keyword evidence="4" id="KW-1185">Reference proteome</keyword>
<feature type="transmembrane region" description="Helical" evidence="1">
    <location>
        <begin position="66"/>
        <end position="93"/>
    </location>
</feature>
<keyword evidence="1" id="KW-0472">Membrane</keyword>
<dbReference type="AlphaFoldDB" id="G7JNT0"/>
<dbReference type="GO" id="GO:0042773">
    <property type="term" value="P:ATP synthesis coupled electron transport"/>
    <property type="evidence" value="ECO:0007669"/>
    <property type="project" value="InterPro"/>
</dbReference>
<evidence type="ECO:0000256" key="1">
    <source>
        <dbReference type="SAM" id="Phobius"/>
    </source>
</evidence>
<organism evidence="2 4">
    <name type="scientific">Medicago truncatula</name>
    <name type="common">Barrel medic</name>
    <name type="synonym">Medicago tribuloides</name>
    <dbReference type="NCBI Taxonomy" id="3880"/>
    <lineage>
        <taxon>Eukaryota</taxon>
        <taxon>Viridiplantae</taxon>
        <taxon>Streptophyta</taxon>
        <taxon>Embryophyta</taxon>
        <taxon>Tracheophyta</taxon>
        <taxon>Spermatophyta</taxon>
        <taxon>Magnoliopsida</taxon>
        <taxon>eudicotyledons</taxon>
        <taxon>Gunneridae</taxon>
        <taxon>Pentapetalae</taxon>
        <taxon>rosids</taxon>
        <taxon>fabids</taxon>
        <taxon>Fabales</taxon>
        <taxon>Fabaceae</taxon>
        <taxon>Papilionoideae</taxon>
        <taxon>50 kb inversion clade</taxon>
        <taxon>NPAAA clade</taxon>
        <taxon>Hologalegina</taxon>
        <taxon>IRL clade</taxon>
        <taxon>Trifolieae</taxon>
        <taxon>Medicago</taxon>
    </lineage>
</organism>
<dbReference type="EnsemblPlants" id="AES91133">
    <property type="protein sequence ID" value="AES91133"/>
    <property type="gene ID" value="MTR_4g106580"/>
</dbReference>
<dbReference type="GO" id="GO:0008137">
    <property type="term" value="F:NADH dehydrogenase (ubiquinone) activity"/>
    <property type="evidence" value="ECO:0007669"/>
    <property type="project" value="InterPro"/>
</dbReference>
<keyword evidence="1" id="KW-0812">Transmembrane</keyword>
<dbReference type="PANTHER" id="PTHR43507:SF21">
    <property type="entry name" value="NAD(P)H-QUINONE OXIDOREDUCTASE CHAIN 4, CHLOROPLASTIC"/>
    <property type="match status" value="1"/>
</dbReference>
<accession>G7JNT0</accession>
<dbReference type="EMBL" id="CM001220">
    <property type="protein sequence ID" value="AES91133.1"/>
    <property type="molecule type" value="Genomic_DNA"/>
</dbReference>
<dbReference type="STRING" id="3880.G7JNT0"/>
<evidence type="ECO:0000313" key="3">
    <source>
        <dbReference type="EnsemblPlants" id="AES91133"/>
    </source>
</evidence>
<name>G7JNT0_MEDTR</name>
<dbReference type="HOGENOM" id="CLU_130631_1_0_1"/>
<dbReference type="eggNOG" id="KOG4845">
    <property type="taxonomic scope" value="Eukaryota"/>
</dbReference>
<reference evidence="3" key="3">
    <citation type="submission" date="2015-04" db="UniProtKB">
        <authorList>
            <consortium name="EnsemblPlants"/>
        </authorList>
    </citation>
    <scope>IDENTIFICATION</scope>
    <source>
        <strain evidence="3">cv. Jemalong A17</strain>
    </source>
</reference>
<proteinExistence type="predicted"/>
<reference evidence="2 4" key="1">
    <citation type="journal article" date="2011" name="Nature">
        <title>The Medicago genome provides insight into the evolution of rhizobial symbioses.</title>
        <authorList>
            <person name="Young N.D."/>
            <person name="Debelle F."/>
            <person name="Oldroyd G.E."/>
            <person name="Geurts R."/>
            <person name="Cannon S.B."/>
            <person name="Udvardi M.K."/>
            <person name="Benedito V.A."/>
            <person name="Mayer K.F."/>
            <person name="Gouzy J."/>
            <person name="Schoof H."/>
            <person name="Van de Peer Y."/>
            <person name="Proost S."/>
            <person name="Cook D.R."/>
            <person name="Meyers B.C."/>
            <person name="Spannagl M."/>
            <person name="Cheung F."/>
            <person name="De Mita S."/>
            <person name="Krishnakumar V."/>
            <person name="Gundlach H."/>
            <person name="Zhou S."/>
            <person name="Mudge J."/>
            <person name="Bharti A.K."/>
            <person name="Murray J.D."/>
            <person name="Naoumkina M.A."/>
            <person name="Rosen B."/>
            <person name="Silverstein K.A."/>
            <person name="Tang H."/>
            <person name="Rombauts S."/>
            <person name="Zhao P.X."/>
            <person name="Zhou P."/>
            <person name="Barbe V."/>
            <person name="Bardou P."/>
            <person name="Bechner M."/>
            <person name="Bellec A."/>
            <person name="Berger A."/>
            <person name="Berges H."/>
            <person name="Bidwell S."/>
            <person name="Bisseling T."/>
            <person name="Choisne N."/>
            <person name="Couloux A."/>
            <person name="Denny R."/>
            <person name="Deshpande S."/>
            <person name="Dai X."/>
            <person name="Doyle J.J."/>
            <person name="Dudez A.M."/>
            <person name="Farmer A.D."/>
            <person name="Fouteau S."/>
            <person name="Franken C."/>
            <person name="Gibelin C."/>
            <person name="Gish J."/>
            <person name="Goldstein S."/>
            <person name="Gonzalez A.J."/>
            <person name="Green P.J."/>
            <person name="Hallab A."/>
            <person name="Hartog M."/>
            <person name="Hua A."/>
            <person name="Humphray S.J."/>
            <person name="Jeong D.H."/>
            <person name="Jing Y."/>
            <person name="Jocker A."/>
            <person name="Kenton S.M."/>
            <person name="Kim D.J."/>
            <person name="Klee K."/>
            <person name="Lai H."/>
            <person name="Lang C."/>
            <person name="Lin S."/>
            <person name="Macmil S.L."/>
            <person name="Magdelenat G."/>
            <person name="Matthews L."/>
            <person name="McCorrison J."/>
            <person name="Monaghan E.L."/>
            <person name="Mun J.H."/>
            <person name="Najar F.Z."/>
            <person name="Nicholson C."/>
            <person name="Noirot C."/>
            <person name="O'Bleness M."/>
            <person name="Paule C.R."/>
            <person name="Poulain J."/>
            <person name="Prion F."/>
            <person name="Qin B."/>
            <person name="Qu C."/>
            <person name="Retzel E.F."/>
            <person name="Riddle C."/>
            <person name="Sallet E."/>
            <person name="Samain S."/>
            <person name="Samson N."/>
            <person name="Sanders I."/>
            <person name="Saurat O."/>
            <person name="Scarpelli C."/>
            <person name="Schiex T."/>
            <person name="Segurens B."/>
            <person name="Severin A.J."/>
            <person name="Sherrier D.J."/>
            <person name="Shi R."/>
            <person name="Sims S."/>
            <person name="Singer S.R."/>
            <person name="Sinharoy S."/>
            <person name="Sterck L."/>
            <person name="Viollet A."/>
            <person name="Wang B.B."/>
            <person name="Wang K."/>
            <person name="Wang M."/>
            <person name="Wang X."/>
            <person name="Warfsmann J."/>
            <person name="Weissenbach J."/>
            <person name="White D.D."/>
            <person name="White J.D."/>
            <person name="Wiley G.B."/>
            <person name="Wincker P."/>
            <person name="Xing Y."/>
            <person name="Yang L."/>
            <person name="Yao Z."/>
            <person name="Ying F."/>
            <person name="Zhai J."/>
            <person name="Zhou L."/>
            <person name="Zuber A."/>
            <person name="Denarie J."/>
            <person name="Dixon R.A."/>
            <person name="May G.D."/>
            <person name="Schwartz D.C."/>
            <person name="Rogers J."/>
            <person name="Quetier F."/>
            <person name="Town C.D."/>
            <person name="Roe B.A."/>
        </authorList>
    </citation>
    <scope>NUCLEOTIDE SEQUENCE [LARGE SCALE GENOMIC DNA]</scope>
    <source>
        <strain evidence="2">A17</strain>
        <strain evidence="3 4">cv. Jemalong A17</strain>
    </source>
</reference>
<sequence>MGAYGLVRINMELFSHARSIFFPWLMILCSIQIIYADSTSFGTSYDKLRLLYLDEMDGMAILMPKIFTIFTILSMTSLALSGMSGFVAEFIVFF</sequence>
<evidence type="ECO:0000313" key="2">
    <source>
        <dbReference type="EMBL" id="AES91133.1"/>
    </source>
</evidence>
<gene>
    <name evidence="2" type="ordered locus">MTR_4g106580</name>
</gene>
<dbReference type="PANTHER" id="PTHR43507">
    <property type="entry name" value="NADH-UBIQUINONE OXIDOREDUCTASE CHAIN 4"/>
    <property type="match status" value="1"/>
</dbReference>
<dbReference type="InterPro" id="IPR003918">
    <property type="entry name" value="NADH_UbQ_OxRdtase"/>
</dbReference>
<protein>
    <submittedName>
        <fullName evidence="2">NAD(P)H-quinone oxidoreductase chain 4</fullName>
    </submittedName>
</protein>
<evidence type="ECO:0000313" key="4">
    <source>
        <dbReference type="Proteomes" id="UP000002051"/>
    </source>
</evidence>
<dbReference type="Proteomes" id="UP000002051">
    <property type="component" value="Chromosome 4"/>
</dbReference>
<keyword evidence="1" id="KW-1133">Transmembrane helix</keyword>
<feature type="transmembrane region" description="Helical" evidence="1">
    <location>
        <begin position="20"/>
        <end position="45"/>
    </location>
</feature>